<keyword evidence="4 5" id="KW-0349">Heme</keyword>
<dbReference type="EMBL" id="AYSA01000072">
    <property type="protein sequence ID" value="ESZ97740.1"/>
    <property type="molecule type" value="Genomic_DNA"/>
</dbReference>
<evidence type="ECO:0000256" key="5">
    <source>
        <dbReference type="RuleBase" id="RU369119"/>
    </source>
</evidence>
<dbReference type="Pfam" id="PF01231">
    <property type="entry name" value="IDO"/>
    <property type="match status" value="1"/>
</dbReference>
<dbReference type="GO" id="GO:0020037">
    <property type="term" value="F:heme binding"/>
    <property type="evidence" value="ECO:0007669"/>
    <property type="project" value="UniProtKB-UniRule"/>
</dbReference>
<dbReference type="SUPFAM" id="SSF140959">
    <property type="entry name" value="Indolic compounds 2,3-dioxygenase-like"/>
    <property type="match status" value="1"/>
</dbReference>
<evidence type="ECO:0000313" key="7">
    <source>
        <dbReference type="Proteomes" id="UP000019487"/>
    </source>
</evidence>
<evidence type="ECO:0000256" key="2">
    <source>
        <dbReference type="ARBA" id="ARBA00022723"/>
    </source>
</evidence>
<dbReference type="STRING" id="1432307.W9CTB0"/>
<organism evidence="6 7">
    <name type="scientific">Sclerotinia borealis (strain F-4128)</name>
    <dbReference type="NCBI Taxonomy" id="1432307"/>
    <lineage>
        <taxon>Eukaryota</taxon>
        <taxon>Fungi</taxon>
        <taxon>Dikarya</taxon>
        <taxon>Ascomycota</taxon>
        <taxon>Pezizomycotina</taxon>
        <taxon>Leotiomycetes</taxon>
        <taxon>Helotiales</taxon>
        <taxon>Sclerotiniaceae</taxon>
        <taxon>Sclerotinia</taxon>
    </lineage>
</organism>
<keyword evidence="7" id="KW-1185">Reference proteome</keyword>
<comment type="function">
    <text evidence="5">Produces N-formyl-kynurenine through the oxidation of tryptophan.</text>
</comment>
<dbReference type="GO" id="GO:0033754">
    <property type="term" value="F:indoleamine 2,3-dioxygenase activity"/>
    <property type="evidence" value="ECO:0007669"/>
    <property type="project" value="UniProtKB-EC"/>
</dbReference>
<dbReference type="PROSITE" id="PS00877">
    <property type="entry name" value="IDO_2"/>
    <property type="match status" value="1"/>
</dbReference>
<evidence type="ECO:0000256" key="1">
    <source>
        <dbReference type="ARBA" id="ARBA00007119"/>
    </source>
</evidence>
<dbReference type="OrthoDB" id="540174at2759"/>
<dbReference type="GO" id="GO:0034354">
    <property type="term" value="P:'de novo' NAD+ biosynthetic process from L-tryptophan"/>
    <property type="evidence" value="ECO:0007669"/>
    <property type="project" value="TreeGrafter"/>
</dbReference>
<evidence type="ECO:0000313" key="6">
    <source>
        <dbReference type="EMBL" id="ESZ97740.1"/>
    </source>
</evidence>
<comment type="catalytic activity">
    <reaction evidence="5">
        <text>L-tryptophan + O2 = N-formyl-L-kynurenine</text>
        <dbReference type="Rhea" id="RHEA:24536"/>
        <dbReference type="ChEBI" id="CHEBI:15379"/>
        <dbReference type="ChEBI" id="CHEBI:57912"/>
        <dbReference type="ChEBI" id="CHEBI:58629"/>
    </reaction>
</comment>
<comment type="caution">
    <text evidence="6">The sequence shown here is derived from an EMBL/GenBank/DDBJ whole genome shotgun (WGS) entry which is preliminary data.</text>
</comment>
<comment type="similarity">
    <text evidence="1 5">Belongs to the indoleamine 2,3-dioxygenase family.</text>
</comment>
<dbReference type="GO" id="GO:0046872">
    <property type="term" value="F:metal ion binding"/>
    <property type="evidence" value="ECO:0007669"/>
    <property type="project" value="UniProtKB-UniRule"/>
</dbReference>
<sequence length="432" mass="48136">MLGPLDINLSEFGVSTKNGFLPDVDPLPRLSAFSEWEDLVDDIPCLLKEGSFRLHTDALPILDATYLQEEDEWRRAYHLLSFMTHSYIWGGKHPSEILPPQISKPFLVVASHLGLPPTATYAALNLWNFTSTSPIHDLTDLDDLSCQHTFTNTRDESWFYLVSVSIEARGAEVIPLMISAMNAIRANEPSILISCLEKFSTCIEDCGVLLQRMYEQCDPEVFYHIIRPFLAGSKNMAAAGLPRGVFYDEGEGIGEWRQYSGGSNAQSSLIQFWDAVLGVKHVPTRPMGKSPTEVVPPKKEGGHGFLDEMRNYMPGPHRAFLKHISNVSPIHTYVDNSACSSDVTRAYNHAVETLAEFRDIHIQIVTRYIINPSRKAMARGTEKENAGLNLAVATTKKGGKDVRGTGGTQLIPFLKQSRDETREMVVDIVESP</sequence>
<dbReference type="GO" id="GO:0019441">
    <property type="term" value="P:L-tryptophan catabolic process to kynurenine"/>
    <property type="evidence" value="ECO:0007669"/>
    <property type="project" value="UniProtKB-UniRule"/>
</dbReference>
<proteinExistence type="inferred from homology"/>
<dbReference type="Gene3D" id="1.20.58.480">
    <property type="match status" value="1"/>
</dbReference>
<accession>W9CTB0</accession>
<gene>
    <name evidence="6" type="ORF">SBOR_1865</name>
</gene>
<dbReference type="PROSITE" id="PS00876">
    <property type="entry name" value="IDO_1"/>
    <property type="match status" value="1"/>
</dbReference>
<dbReference type="HOGENOM" id="CLU_010089_0_1_1"/>
<dbReference type="Proteomes" id="UP000019487">
    <property type="component" value="Unassembled WGS sequence"/>
</dbReference>
<name>W9CTB0_SCLBF</name>
<protein>
    <recommendedName>
        <fullName evidence="5">Indoleamine 2,3-dioxygenase</fullName>
        <ecNumber evidence="5">1.13.11.52</ecNumber>
    </recommendedName>
</protein>
<dbReference type="GO" id="GO:0005737">
    <property type="term" value="C:cytoplasm"/>
    <property type="evidence" value="ECO:0007669"/>
    <property type="project" value="TreeGrafter"/>
</dbReference>
<evidence type="ECO:0000256" key="4">
    <source>
        <dbReference type="PIRSR" id="PIRSR600898-1"/>
    </source>
</evidence>
<dbReference type="InterPro" id="IPR000898">
    <property type="entry name" value="Indolamine_dOase"/>
</dbReference>
<reference evidence="6 7" key="1">
    <citation type="journal article" date="2014" name="Genome Announc.">
        <title>Draft genome sequence of Sclerotinia borealis, a psychrophilic plant pathogenic fungus.</title>
        <authorList>
            <person name="Mardanov A.V."/>
            <person name="Beletsky A.V."/>
            <person name="Kadnikov V.V."/>
            <person name="Ignatov A.N."/>
            <person name="Ravin N.V."/>
        </authorList>
    </citation>
    <scope>NUCLEOTIDE SEQUENCE [LARGE SCALE GENOMIC DNA]</scope>
    <source>
        <strain evidence="7">F-4157</strain>
    </source>
</reference>
<keyword evidence="2 4" id="KW-0479">Metal-binding</keyword>
<dbReference type="InterPro" id="IPR037217">
    <property type="entry name" value="Trp/Indoleamine_2_3_dOase-like"/>
</dbReference>
<dbReference type="PANTHER" id="PTHR28657">
    <property type="entry name" value="INDOLEAMINE 2,3-DIOXYGENASE"/>
    <property type="match status" value="1"/>
</dbReference>
<dbReference type="FunFam" id="1.20.58.480:FF:000004">
    <property type="entry name" value="Indoleamine 2,3-dioxygenase subfamily"/>
    <property type="match status" value="1"/>
</dbReference>
<feature type="binding site" description="proximal binding residue" evidence="4">
    <location>
        <position position="361"/>
    </location>
    <ligand>
        <name>heme b</name>
        <dbReference type="ChEBI" id="CHEBI:60344"/>
    </ligand>
    <ligandPart>
        <name>Fe</name>
        <dbReference type="ChEBI" id="CHEBI:18248"/>
    </ligandPart>
</feature>
<dbReference type="PANTHER" id="PTHR28657:SF10">
    <property type="entry name" value="INDOLEAMINE 2,3-DIOXYGENASE"/>
    <property type="match status" value="1"/>
</dbReference>
<dbReference type="AlphaFoldDB" id="W9CTB0"/>
<evidence type="ECO:0000256" key="3">
    <source>
        <dbReference type="ARBA" id="ARBA00023004"/>
    </source>
</evidence>
<keyword evidence="5" id="KW-0560">Oxidoreductase</keyword>
<dbReference type="EC" id="1.13.11.52" evidence="5"/>
<keyword evidence="5 6" id="KW-0223">Dioxygenase</keyword>
<keyword evidence="3 4" id="KW-0408">Iron</keyword>